<dbReference type="EMBL" id="KU167098">
    <property type="protein sequence ID" value="AMP43432.1"/>
    <property type="molecule type" value="Genomic_DNA"/>
</dbReference>
<keyword evidence="2" id="KW-1133">Transmembrane helix</keyword>
<evidence type="ECO:0000256" key="2">
    <source>
        <dbReference type="SAM" id="Phobius"/>
    </source>
</evidence>
<geneLocation type="plastid" evidence="3"/>
<name>A0A142BYE0_SCHDU</name>
<evidence type="ECO:0000256" key="1">
    <source>
        <dbReference type="SAM" id="MobiDB-lite"/>
    </source>
</evidence>
<dbReference type="AlphaFoldDB" id="A0A142BYE0"/>
<keyword evidence="3" id="KW-0934">Plastid</keyword>
<dbReference type="RefSeq" id="YP_009241525.1">
    <property type="nucleotide sequence ID" value="NC_029807.1"/>
</dbReference>
<feature type="compositionally biased region" description="Polar residues" evidence="1">
    <location>
        <begin position="265"/>
        <end position="277"/>
    </location>
</feature>
<organism evidence="3">
    <name type="scientific">Scherffelia dubia</name>
    <name type="common">Green alga</name>
    <name type="synonym">Chlamydomonas dubia</name>
    <dbReference type="NCBI Taxonomy" id="3190"/>
    <lineage>
        <taxon>Eukaryota</taxon>
        <taxon>Viridiplantae</taxon>
        <taxon>Chlorophyta</taxon>
        <taxon>core chlorophytes</taxon>
        <taxon>Chlorodendrophyceae</taxon>
        <taxon>Chlorodendrales</taxon>
        <taxon>Chlorodendraceae</taxon>
        <taxon>Scherffelia</taxon>
    </lineage>
</organism>
<proteinExistence type="predicted"/>
<feature type="transmembrane region" description="Helical" evidence="2">
    <location>
        <begin position="71"/>
        <end position="92"/>
    </location>
</feature>
<gene>
    <name evidence="3" type="primary">orf454</name>
</gene>
<keyword evidence="2" id="KW-0472">Membrane</keyword>
<reference evidence="3" key="1">
    <citation type="journal article" date="2016" name="PLoS ONE">
        <title>Distinctive Architecture of the Chloroplast Genome in the Chlorodendrophycean Green Algae Scherffelia dubia and Tetraselmis sp. CCMP 881.</title>
        <authorList>
            <person name="Turmel M."/>
            <person name="de Cambiaire J.C."/>
            <person name="Otis C."/>
            <person name="Lemieux C."/>
        </authorList>
    </citation>
    <scope>NUCLEOTIDE SEQUENCE</scope>
</reference>
<accession>A0A142BYE0</accession>
<dbReference type="RefSeq" id="YP_009241556.1">
    <property type="nucleotide sequence ID" value="NC_029807.1"/>
</dbReference>
<dbReference type="EMBL" id="KU167098">
    <property type="protein sequence ID" value="AMP43463.1"/>
    <property type="molecule type" value="Genomic_DNA"/>
</dbReference>
<keyword evidence="2" id="KW-0812">Transmembrane</keyword>
<feature type="compositionally biased region" description="Polar residues" evidence="1">
    <location>
        <begin position="289"/>
        <end position="302"/>
    </location>
</feature>
<evidence type="ECO:0000313" key="3">
    <source>
        <dbReference type="EMBL" id="AMP43432.1"/>
    </source>
</evidence>
<sequence length="454" mass="51868">MRSEFNCVHKSGRDLDVSVFFNDEYDLENHNNHQNQKIIFRKIRRKTGKIFFKEIRFKNQKKGKNSKKDTAAYTVAYLVIFAGFSAIAIAIARCCWGYNYRGYRVLPEPLPEACVMSISRDQEIEMALWHQDTPLLEYMSLREPISRCGSLDHEIKMAIWQDPDMSIREYIYRRGGKISLRGGGGPGDVYDSITGSSSTKRRKLSAEANIAFVTPEKQKSPSKEEFEAILSHTPPVVGEHNTSQKSPTKEDLEALLLNTPPVLANSPTETPNPSQHLRSGMTPKRLSFPMSNVIPSVQTTNAHGPKTEPKPSKKKSKPVFDHQNGTTNAFPVQTEVRKIPHILTPNELAARLRNVPPKWRSLLRVDHTWLYKETYRLTIKANTYQFPWQVTNKMLDHPEFYNYYKNKGSASNPDNLPSAITRIVTNPLAKEAFQWTLETKTLPQKVQNELASFF</sequence>
<protein>
    <submittedName>
        <fullName evidence="3">Uncharacterized protein</fullName>
    </submittedName>
</protein>
<dbReference type="GeneID" id="27210110"/>
<feature type="region of interest" description="Disordered" evidence="1">
    <location>
        <begin position="263"/>
        <end position="327"/>
    </location>
</feature>
<dbReference type="GeneID" id="27210051"/>